<evidence type="ECO:0000256" key="1">
    <source>
        <dbReference type="SAM" id="MobiDB-lite"/>
    </source>
</evidence>
<organism evidence="2 3">
    <name type="scientific">Pocillopora damicornis</name>
    <name type="common">Cauliflower coral</name>
    <name type="synonym">Millepora damicornis</name>
    <dbReference type="NCBI Taxonomy" id="46731"/>
    <lineage>
        <taxon>Eukaryota</taxon>
        <taxon>Metazoa</taxon>
        <taxon>Cnidaria</taxon>
        <taxon>Anthozoa</taxon>
        <taxon>Hexacorallia</taxon>
        <taxon>Scleractinia</taxon>
        <taxon>Astrocoeniina</taxon>
        <taxon>Pocilloporidae</taxon>
        <taxon>Pocillopora</taxon>
    </lineage>
</organism>
<feature type="compositionally biased region" description="Basic and acidic residues" evidence="1">
    <location>
        <begin position="7"/>
        <end position="21"/>
    </location>
</feature>
<gene>
    <name evidence="2" type="ORF">pdam_00009450</name>
</gene>
<reference evidence="2 3" key="1">
    <citation type="journal article" date="2018" name="Sci. Rep.">
        <title>Comparative analysis of the Pocillopora damicornis genome highlights role of immune system in coral evolution.</title>
        <authorList>
            <person name="Cunning R."/>
            <person name="Bay R.A."/>
            <person name="Gillette P."/>
            <person name="Baker A.C."/>
            <person name="Traylor-Knowles N."/>
        </authorList>
    </citation>
    <scope>NUCLEOTIDE SEQUENCE [LARGE SCALE GENOMIC DNA]</scope>
    <source>
        <strain evidence="2">RSMAS</strain>
        <tissue evidence="2">Whole animal</tissue>
    </source>
</reference>
<dbReference type="EMBL" id="RCHS01003631">
    <property type="protein sequence ID" value="RMX40430.1"/>
    <property type="molecule type" value="Genomic_DNA"/>
</dbReference>
<proteinExistence type="predicted"/>
<accession>A0A3M6TGD6</accession>
<dbReference type="Proteomes" id="UP000275408">
    <property type="component" value="Unassembled WGS sequence"/>
</dbReference>
<evidence type="ECO:0000313" key="2">
    <source>
        <dbReference type="EMBL" id="RMX40430.1"/>
    </source>
</evidence>
<keyword evidence="3" id="KW-1185">Reference proteome</keyword>
<dbReference type="AlphaFoldDB" id="A0A3M6TGD6"/>
<protein>
    <submittedName>
        <fullName evidence="2">Uncharacterized protein</fullName>
    </submittedName>
</protein>
<evidence type="ECO:0000313" key="3">
    <source>
        <dbReference type="Proteomes" id="UP000275408"/>
    </source>
</evidence>
<feature type="region of interest" description="Disordered" evidence="1">
    <location>
        <begin position="1"/>
        <end position="32"/>
    </location>
</feature>
<sequence length="185" mass="20478">MENGKKRREEWDNKPQSHKFADAPNVGNFGNKAKPRKQELPSILFTRCAWVLEHSLLTSTETMCFRGILLEVSLIKAMGLLVNSIPNSPNLQLKNCLAESRRVTNKILAVKGTSHQIKFLIALEAKLIAAPHLPELSVPQVDGVRLITVWFGGGGGQQTPRGSAVIVGCKDSKQFEHPFKNLNKT</sequence>
<name>A0A3M6TGD6_POCDA</name>
<feature type="non-terminal residue" evidence="2">
    <location>
        <position position="185"/>
    </location>
</feature>
<comment type="caution">
    <text evidence="2">The sequence shown here is derived from an EMBL/GenBank/DDBJ whole genome shotgun (WGS) entry which is preliminary data.</text>
</comment>